<keyword evidence="14 19" id="KW-0464">Manganese</keyword>
<feature type="binding site" evidence="19">
    <location>
        <position position="348"/>
    </location>
    <ligand>
        <name>GTP</name>
        <dbReference type="ChEBI" id="CHEBI:37565"/>
    </ligand>
</feature>
<evidence type="ECO:0000256" key="14">
    <source>
        <dbReference type="ARBA" id="ARBA00023211"/>
    </source>
</evidence>
<comment type="similarity">
    <text evidence="6 19">In the N-terminal section; belongs to the DHBP synthase family.</text>
</comment>
<evidence type="ECO:0000259" key="20">
    <source>
        <dbReference type="Pfam" id="PF00925"/>
    </source>
</evidence>
<proteinExistence type="inferred from homology"/>
<accession>A0A917S8F0</accession>
<feature type="binding site" evidence="19">
    <location>
        <begin position="26"/>
        <end position="27"/>
    </location>
    <ligand>
        <name>D-ribulose 5-phosphate</name>
        <dbReference type="ChEBI" id="CHEBI:58121"/>
    </ligand>
</feature>
<feature type="binding site" evidence="19">
    <location>
        <position position="162"/>
    </location>
    <ligand>
        <name>D-ribulose 5-phosphate</name>
        <dbReference type="ChEBI" id="CHEBI:58121"/>
    </ligand>
</feature>
<dbReference type="GO" id="GO:0008270">
    <property type="term" value="F:zinc ion binding"/>
    <property type="evidence" value="ECO:0007669"/>
    <property type="project" value="UniProtKB-UniRule"/>
</dbReference>
<feature type="binding site" evidence="19">
    <location>
        <position position="313"/>
    </location>
    <ligand>
        <name>GTP</name>
        <dbReference type="ChEBI" id="CHEBI:37565"/>
    </ligand>
</feature>
<feature type="binding site" evidence="19">
    <location>
        <position position="353"/>
    </location>
    <ligand>
        <name>GTP</name>
        <dbReference type="ChEBI" id="CHEBI:37565"/>
    </ligand>
</feature>
<comment type="cofactor">
    <cofactor evidence="2">
        <name>Mn(2+)</name>
        <dbReference type="ChEBI" id="CHEBI:29035"/>
    </cofactor>
</comment>
<evidence type="ECO:0000256" key="3">
    <source>
        <dbReference type="ARBA" id="ARBA00002284"/>
    </source>
</evidence>
<feature type="region of interest" description="DHBP synthase" evidence="19">
    <location>
        <begin position="1"/>
        <end position="199"/>
    </location>
</feature>
<dbReference type="AlphaFoldDB" id="A0A917S8F0"/>
<dbReference type="EMBL" id="BMOK01000015">
    <property type="protein sequence ID" value="GGL62173.1"/>
    <property type="molecule type" value="Genomic_DNA"/>
</dbReference>
<comment type="catalytic activity">
    <reaction evidence="18 19">
        <text>GTP + 4 H2O = 2,5-diamino-6-hydroxy-4-(5-phosphoribosylamino)-pyrimidine + formate + 2 phosphate + 3 H(+)</text>
        <dbReference type="Rhea" id="RHEA:23704"/>
        <dbReference type="ChEBI" id="CHEBI:15377"/>
        <dbReference type="ChEBI" id="CHEBI:15378"/>
        <dbReference type="ChEBI" id="CHEBI:15740"/>
        <dbReference type="ChEBI" id="CHEBI:37565"/>
        <dbReference type="ChEBI" id="CHEBI:43474"/>
        <dbReference type="ChEBI" id="CHEBI:58614"/>
        <dbReference type="EC" id="3.5.4.25"/>
    </reaction>
</comment>
<dbReference type="InterPro" id="IPR000422">
    <property type="entry name" value="DHBP_synthase_RibB"/>
</dbReference>
<dbReference type="InterPro" id="IPR016299">
    <property type="entry name" value="Riboflavin_synth_RibBA"/>
</dbReference>
<evidence type="ECO:0000256" key="2">
    <source>
        <dbReference type="ARBA" id="ARBA00001936"/>
    </source>
</evidence>
<dbReference type="PIRSF" id="PIRSF001259">
    <property type="entry name" value="RibA"/>
    <property type="match status" value="1"/>
</dbReference>
<dbReference type="RefSeq" id="WP_188804414.1">
    <property type="nucleotide sequence ID" value="NZ_BMOK01000015.1"/>
</dbReference>
<dbReference type="GO" id="GO:0005525">
    <property type="term" value="F:GTP binding"/>
    <property type="evidence" value="ECO:0007669"/>
    <property type="project" value="UniProtKB-KW"/>
</dbReference>
<dbReference type="HAMAP" id="MF_01283">
    <property type="entry name" value="RibBA"/>
    <property type="match status" value="1"/>
</dbReference>
<comment type="cofactor">
    <cofactor evidence="19">
        <name>Zn(2+)</name>
        <dbReference type="ChEBI" id="CHEBI:29105"/>
    </cofactor>
    <text evidence="19">Binds 1 zinc ion per subunit.</text>
</comment>
<dbReference type="Pfam" id="PF00925">
    <property type="entry name" value="GTP_cyclohydro2"/>
    <property type="match status" value="1"/>
</dbReference>
<evidence type="ECO:0000313" key="21">
    <source>
        <dbReference type="EMBL" id="GGL62173.1"/>
    </source>
</evidence>
<feature type="binding site" evidence="19">
    <location>
        <position position="266"/>
    </location>
    <ligand>
        <name>Zn(2+)</name>
        <dbReference type="ChEBI" id="CHEBI:29105"/>
        <note>catalytic</note>
    </ligand>
</feature>
<feature type="binding site" evidence="19">
    <location>
        <position position="31"/>
    </location>
    <ligand>
        <name>D-ribulose 5-phosphate</name>
        <dbReference type="ChEBI" id="CHEBI:58121"/>
    </ligand>
</feature>
<keyword evidence="7 19" id="KW-0686">Riboflavin biosynthesis</keyword>
<comment type="caution">
    <text evidence="21">The sequence shown here is derived from an EMBL/GenBank/DDBJ whole genome shotgun (WGS) entry which is preliminary data.</text>
</comment>
<organism evidence="21 22">
    <name type="scientific">Sporolactobacillus putidus</name>
    <dbReference type="NCBI Taxonomy" id="492735"/>
    <lineage>
        <taxon>Bacteria</taxon>
        <taxon>Bacillati</taxon>
        <taxon>Bacillota</taxon>
        <taxon>Bacilli</taxon>
        <taxon>Bacillales</taxon>
        <taxon>Sporolactobacillaceae</taxon>
        <taxon>Sporolactobacillus</taxon>
    </lineage>
</organism>
<keyword evidence="12 19" id="KW-0460">Magnesium</keyword>
<dbReference type="Pfam" id="PF00926">
    <property type="entry name" value="DHBP_synthase"/>
    <property type="match status" value="1"/>
</dbReference>
<evidence type="ECO:0000256" key="19">
    <source>
        <dbReference type="HAMAP-Rule" id="MF_01283"/>
    </source>
</evidence>
<evidence type="ECO:0000256" key="17">
    <source>
        <dbReference type="ARBA" id="ARBA00043932"/>
    </source>
</evidence>
<dbReference type="NCBIfam" id="NF001591">
    <property type="entry name" value="PRK00393.1"/>
    <property type="match status" value="1"/>
</dbReference>
<dbReference type="HAMAP" id="MF_00179">
    <property type="entry name" value="RibA"/>
    <property type="match status" value="1"/>
</dbReference>
<feature type="binding site" evidence="19">
    <location>
        <begin position="248"/>
        <end position="252"/>
    </location>
    <ligand>
        <name>GTP</name>
        <dbReference type="ChEBI" id="CHEBI:37565"/>
    </ligand>
</feature>
<keyword evidence="9 19" id="KW-0547">Nucleotide-binding</keyword>
<feature type="binding site" evidence="19">
    <location>
        <position position="253"/>
    </location>
    <ligand>
        <name>Zn(2+)</name>
        <dbReference type="ChEBI" id="CHEBI:29105"/>
        <note>catalytic</note>
    </ligand>
</feature>
<keyword evidence="11 19" id="KW-0862">Zinc</keyword>
<evidence type="ECO:0000256" key="12">
    <source>
        <dbReference type="ARBA" id="ARBA00022842"/>
    </source>
</evidence>
<dbReference type="InterPro" id="IPR032677">
    <property type="entry name" value="GTP_cyclohydro_II"/>
</dbReference>
<evidence type="ECO:0000256" key="5">
    <source>
        <dbReference type="ARBA" id="ARBA00004904"/>
    </source>
</evidence>
<dbReference type="InterPro" id="IPR036144">
    <property type="entry name" value="RibA-like_sf"/>
</dbReference>
<keyword evidence="22" id="KW-1185">Reference proteome</keyword>
<dbReference type="InterPro" id="IPR017945">
    <property type="entry name" value="DHBP_synth_RibB-like_a/b_dom"/>
</dbReference>
<dbReference type="GO" id="GO:0003935">
    <property type="term" value="F:GTP cyclohydrolase II activity"/>
    <property type="evidence" value="ECO:0007669"/>
    <property type="project" value="UniProtKB-UniRule"/>
</dbReference>
<name>A0A917S8F0_9BACL</name>
<dbReference type="PANTHER" id="PTHR21327">
    <property type="entry name" value="GTP CYCLOHYDROLASE II-RELATED"/>
    <property type="match status" value="1"/>
</dbReference>
<dbReference type="NCBIfam" id="TIGR00505">
    <property type="entry name" value="ribA"/>
    <property type="match status" value="1"/>
</dbReference>
<dbReference type="InterPro" id="IPR000926">
    <property type="entry name" value="RibA"/>
</dbReference>
<dbReference type="Gene3D" id="3.40.50.10990">
    <property type="entry name" value="GTP cyclohydrolase II"/>
    <property type="match status" value="1"/>
</dbReference>
<feature type="binding site" evidence="19">
    <location>
        <begin position="291"/>
        <end position="293"/>
    </location>
    <ligand>
        <name>GTP</name>
        <dbReference type="ChEBI" id="CHEBI:37565"/>
    </ligand>
</feature>
<keyword evidence="8 19" id="KW-0479">Metal-binding</keyword>
<evidence type="ECO:0000256" key="15">
    <source>
        <dbReference type="ARBA" id="ARBA00023239"/>
    </source>
</evidence>
<dbReference type="GO" id="GO:0009231">
    <property type="term" value="P:riboflavin biosynthetic process"/>
    <property type="evidence" value="ECO:0007669"/>
    <property type="project" value="UniProtKB-UniRule"/>
</dbReference>
<dbReference type="NCBIfam" id="TIGR00506">
    <property type="entry name" value="ribB"/>
    <property type="match status" value="1"/>
</dbReference>
<dbReference type="NCBIfam" id="NF006803">
    <property type="entry name" value="PRK09311.1"/>
    <property type="match status" value="1"/>
</dbReference>
<dbReference type="SUPFAM" id="SSF55821">
    <property type="entry name" value="YrdC/RibB"/>
    <property type="match status" value="1"/>
</dbReference>
<comment type="catalytic activity">
    <reaction evidence="1 19">
        <text>D-ribulose 5-phosphate = (2S)-2-hydroxy-3-oxobutyl phosphate + formate + H(+)</text>
        <dbReference type="Rhea" id="RHEA:18457"/>
        <dbReference type="ChEBI" id="CHEBI:15378"/>
        <dbReference type="ChEBI" id="CHEBI:15740"/>
        <dbReference type="ChEBI" id="CHEBI:58121"/>
        <dbReference type="ChEBI" id="CHEBI:58830"/>
        <dbReference type="EC" id="4.1.99.12"/>
    </reaction>
</comment>
<feature type="site" description="Essential for DHBP synthase activity" evidence="19">
    <location>
        <position position="124"/>
    </location>
</feature>
<feature type="site" description="Essential for DHBP synthase activity" evidence="19">
    <location>
        <position position="162"/>
    </location>
</feature>
<feature type="active site" description="Nucleophile; for GTP cyclohydrolase activity" evidence="19">
    <location>
        <position position="327"/>
    </location>
</feature>
<keyword evidence="15 19" id="KW-0456">Lyase</keyword>
<evidence type="ECO:0000256" key="8">
    <source>
        <dbReference type="ARBA" id="ARBA00022723"/>
    </source>
</evidence>
<dbReference type="SUPFAM" id="SSF142695">
    <property type="entry name" value="RibA-like"/>
    <property type="match status" value="1"/>
</dbReference>
<comment type="pathway">
    <text evidence="5 19">Cofactor biosynthesis; riboflavin biosynthesis; 2-hydroxy-3-oxobutyl phosphate from D-ribulose 5-phosphate: step 1/1.</text>
</comment>
<feature type="region of interest" description="GTP cyclohydrolase II" evidence="19">
    <location>
        <begin position="200"/>
        <end position="395"/>
    </location>
</feature>
<dbReference type="HAMAP" id="MF_00180">
    <property type="entry name" value="RibB"/>
    <property type="match status" value="1"/>
</dbReference>
<comment type="function">
    <text evidence="3 19">Catalyzes the conversion of D-ribulose 5-phosphate to formate and 3,4-dihydroxy-2-butanone 4-phosphate.</text>
</comment>
<evidence type="ECO:0000256" key="1">
    <source>
        <dbReference type="ARBA" id="ARBA00000141"/>
    </source>
</evidence>
<reference evidence="21" key="2">
    <citation type="submission" date="2020-09" db="EMBL/GenBank/DDBJ databases">
        <authorList>
            <person name="Sun Q."/>
            <person name="Ohkuma M."/>
        </authorList>
    </citation>
    <scope>NUCLEOTIDE SEQUENCE</scope>
    <source>
        <strain evidence="21">JCM 15325</strain>
    </source>
</reference>
<protein>
    <recommendedName>
        <fullName evidence="19">Riboflavin biosynthesis protein RibBA</fullName>
    </recommendedName>
    <domain>
        <recommendedName>
            <fullName evidence="19">3,4-dihydroxy-2-butanone 4-phosphate synthase</fullName>
            <shortName evidence="19">DHBP synthase</shortName>
            <ecNumber evidence="19">4.1.99.12</ecNumber>
        </recommendedName>
    </domain>
    <domain>
        <recommendedName>
            <fullName evidence="19">GTP cyclohydrolase-2</fullName>
            <ecNumber evidence="19">3.5.4.25</ecNumber>
        </recommendedName>
        <alternativeName>
            <fullName evidence="19">GTP cyclohydrolase II</fullName>
        </alternativeName>
    </domain>
</protein>
<reference evidence="21" key="1">
    <citation type="journal article" date="2014" name="Int. J. Syst. Evol. Microbiol.">
        <title>Complete genome sequence of Corynebacterium casei LMG S-19264T (=DSM 44701T), isolated from a smear-ripened cheese.</title>
        <authorList>
            <consortium name="US DOE Joint Genome Institute (JGI-PGF)"/>
            <person name="Walter F."/>
            <person name="Albersmeier A."/>
            <person name="Kalinowski J."/>
            <person name="Ruckert C."/>
        </authorList>
    </citation>
    <scope>NUCLEOTIDE SEQUENCE</scope>
    <source>
        <strain evidence="21">JCM 15325</strain>
    </source>
</reference>
<keyword evidence="10 19" id="KW-0378">Hydrolase</keyword>
<evidence type="ECO:0000256" key="13">
    <source>
        <dbReference type="ARBA" id="ARBA00023134"/>
    </source>
</evidence>
<feature type="active site" description="Proton acceptor; for GTP cyclohydrolase activity" evidence="19">
    <location>
        <position position="325"/>
    </location>
</feature>
<feature type="binding site" evidence="19">
    <location>
        <position position="27"/>
    </location>
    <ligand>
        <name>Mg(2+)</name>
        <dbReference type="ChEBI" id="CHEBI:18420"/>
        <label>2</label>
    </ligand>
</feature>
<feature type="binding site" evidence="19">
    <location>
        <begin position="138"/>
        <end position="142"/>
    </location>
    <ligand>
        <name>D-ribulose 5-phosphate</name>
        <dbReference type="ChEBI" id="CHEBI:58121"/>
    </ligand>
</feature>
<feature type="binding site" evidence="19">
    <location>
        <position position="269"/>
    </location>
    <ligand>
        <name>GTP</name>
        <dbReference type="ChEBI" id="CHEBI:37565"/>
    </ligand>
</feature>
<evidence type="ECO:0000256" key="16">
    <source>
        <dbReference type="ARBA" id="ARBA00023268"/>
    </source>
</evidence>
<dbReference type="PANTHER" id="PTHR21327:SF18">
    <property type="entry name" value="3,4-DIHYDROXY-2-BUTANONE 4-PHOSPHATE SYNTHASE"/>
    <property type="match status" value="1"/>
</dbReference>
<dbReference type="EC" id="3.5.4.25" evidence="19"/>
<dbReference type="CDD" id="cd00641">
    <property type="entry name" value="GTP_cyclohydro2"/>
    <property type="match status" value="1"/>
</dbReference>
<dbReference type="FunFam" id="3.40.50.10990:FF:000001">
    <property type="entry name" value="Riboflavin biosynthesis protein RibBA"/>
    <property type="match status" value="1"/>
</dbReference>
<feature type="binding site" evidence="19">
    <location>
        <position position="141"/>
    </location>
    <ligand>
        <name>Mg(2+)</name>
        <dbReference type="ChEBI" id="CHEBI:18420"/>
        <label>2</label>
    </ligand>
</feature>
<dbReference type="Proteomes" id="UP000654670">
    <property type="component" value="Unassembled WGS sequence"/>
</dbReference>
<keyword evidence="13 19" id="KW-0342">GTP-binding</keyword>
<evidence type="ECO:0000256" key="11">
    <source>
        <dbReference type="ARBA" id="ARBA00022833"/>
    </source>
</evidence>
<evidence type="ECO:0000256" key="10">
    <source>
        <dbReference type="ARBA" id="ARBA00022801"/>
    </source>
</evidence>
<dbReference type="GO" id="GO:0030145">
    <property type="term" value="F:manganese ion binding"/>
    <property type="evidence" value="ECO:0007669"/>
    <property type="project" value="UniProtKB-UniRule"/>
</dbReference>
<evidence type="ECO:0000313" key="22">
    <source>
        <dbReference type="Proteomes" id="UP000654670"/>
    </source>
</evidence>
<dbReference type="GO" id="GO:0000287">
    <property type="term" value="F:magnesium ion binding"/>
    <property type="evidence" value="ECO:0007669"/>
    <property type="project" value="UniProtKB-UniRule"/>
</dbReference>
<feature type="domain" description="GTP cyclohydrolase II" evidence="20">
    <location>
        <begin position="204"/>
        <end position="369"/>
    </location>
</feature>
<evidence type="ECO:0000256" key="6">
    <source>
        <dbReference type="ARBA" id="ARBA00005520"/>
    </source>
</evidence>
<comment type="cofactor">
    <cofactor evidence="19">
        <name>Mg(2+)</name>
        <dbReference type="ChEBI" id="CHEBI:18420"/>
    </cofactor>
    <cofactor evidence="19">
        <name>Mn(2+)</name>
        <dbReference type="ChEBI" id="CHEBI:29035"/>
    </cofactor>
    <text evidence="19">Binds 2 divalent metal cations per subunit. Magnesium or manganese.</text>
</comment>
<dbReference type="GO" id="GO:0005829">
    <property type="term" value="C:cytosol"/>
    <property type="evidence" value="ECO:0007669"/>
    <property type="project" value="TreeGrafter"/>
</dbReference>
<comment type="similarity">
    <text evidence="19">In the C-terminal section; belongs to the GTP cyclohydrolase II family.</text>
</comment>
<dbReference type="GO" id="GO:0008686">
    <property type="term" value="F:3,4-dihydroxy-2-butanone-4-phosphate synthase activity"/>
    <property type="evidence" value="ECO:0007669"/>
    <property type="project" value="UniProtKB-UniRule"/>
</dbReference>
<gene>
    <name evidence="19 21" type="primary">ribBA</name>
    <name evidence="21" type="ORF">GCM10007968_27710</name>
</gene>
<evidence type="ECO:0000256" key="4">
    <source>
        <dbReference type="ARBA" id="ARBA00004853"/>
    </source>
</evidence>
<feature type="binding site" evidence="19">
    <location>
        <position position="264"/>
    </location>
    <ligand>
        <name>Zn(2+)</name>
        <dbReference type="ChEBI" id="CHEBI:29105"/>
        <note>catalytic</note>
    </ligand>
</feature>
<evidence type="ECO:0000256" key="7">
    <source>
        <dbReference type="ARBA" id="ARBA00022619"/>
    </source>
</evidence>
<keyword evidence="16 19" id="KW-0511">Multifunctional enzyme</keyword>
<dbReference type="EC" id="4.1.99.12" evidence="19"/>
<feature type="binding site" evidence="19">
    <location>
        <position position="27"/>
    </location>
    <ligand>
        <name>Mg(2+)</name>
        <dbReference type="ChEBI" id="CHEBI:18420"/>
        <label>1</label>
    </ligand>
</feature>
<comment type="pathway">
    <text evidence="4 19">Cofactor biosynthesis; riboflavin biosynthesis; 5-amino-6-(D-ribitylamino)uracil from GTP: step 1/4.</text>
</comment>
<sequence length="395" mass="43100">MPASIEEALSDLKKGKIVIVCDDEGRENEGDLVALAEKVTPETINFMITHGRGLLCTPVCRSLAESLGFKPMVASNTDRHETAFTVSVDYKDTKTGISAFERAQTIRAIVSDDVTASDFNHPGHVFPLIAKDGGVLERGGHTEAAVDLAKLAGAKPAGVICEIIRDDGRMARFPELEKMAETFGIKIITVRDLVAYRRAHGVSRVVTADLPTDYGHFKAIGYTGPFDEKETIAIVKGDVGGGNPTLVRLHSECLTGDVFGSKRCDCGPQLHAALQMIERRGAGVVIYLRQEGRGIGLINKLKAYKLQEAGEDTVEANEHLGFPADLRDYHTAAEILRDLGVTNVQLLTNNPLKISDLKEHGISQIERVPLEMPIGKENKKYMQTKVEKMGHLLHL</sequence>
<comment type="function">
    <text evidence="17 19">Catalyzes the conversion of GTP to 2,5-diamino-6-ribosylamino-4(3H)-pyrimidinone 5'-phosphate (DARP), formate and pyrophosphate.</text>
</comment>
<dbReference type="Gene3D" id="3.90.870.10">
    <property type="entry name" value="DHBP synthase"/>
    <property type="match status" value="1"/>
</dbReference>
<evidence type="ECO:0000256" key="9">
    <source>
        <dbReference type="ARBA" id="ARBA00022741"/>
    </source>
</evidence>
<dbReference type="FunFam" id="3.90.870.10:FF:000001">
    <property type="entry name" value="Riboflavin biosynthesis protein RibBA"/>
    <property type="match status" value="1"/>
</dbReference>
<evidence type="ECO:0000256" key="18">
    <source>
        <dbReference type="ARBA" id="ARBA00049295"/>
    </source>
</evidence>